<dbReference type="PANTHER" id="PTHR28260">
    <property type="entry name" value="SPINDLE POLE BODY COMPONENT SPC105"/>
    <property type="match status" value="1"/>
</dbReference>
<feature type="compositionally biased region" description="Polar residues" evidence="1">
    <location>
        <begin position="345"/>
        <end position="356"/>
    </location>
</feature>
<proteinExistence type="predicted"/>
<feature type="region of interest" description="Disordered" evidence="1">
    <location>
        <begin position="317"/>
        <end position="368"/>
    </location>
</feature>
<evidence type="ECO:0000256" key="1">
    <source>
        <dbReference type="SAM" id="MobiDB-lite"/>
    </source>
</evidence>
<dbReference type="Proteomes" id="UP001444661">
    <property type="component" value="Unassembled WGS sequence"/>
</dbReference>
<dbReference type="PANTHER" id="PTHR28260:SF1">
    <property type="entry name" value="SPINDLE POLE BODY COMPONENT SPC105"/>
    <property type="match status" value="1"/>
</dbReference>
<feature type="compositionally biased region" description="Polar residues" evidence="1">
    <location>
        <begin position="222"/>
        <end position="234"/>
    </location>
</feature>
<feature type="compositionally biased region" description="Polar residues" evidence="1">
    <location>
        <begin position="241"/>
        <end position="250"/>
    </location>
</feature>
<feature type="compositionally biased region" description="Basic residues" evidence="1">
    <location>
        <begin position="492"/>
        <end position="503"/>
    </location>
</feature>
<comment type="caution">
    <text evidence="2">The sequence shown here is derived from an EMBL/GenBank/DDBJ whole genome shotgun (WGS) entry which is preliminary data.</text>
</comment>
<feature type="compositionally biased region" description="Basic and acidic residues" evidence="1">
    <location>
        <begin position="133"/>
        <end position="163"/>
    </location>
</feature>
<evidence type="ECO:0000313" key="2">
    <source>
        <dbReference type="EMBL" id="KAK8016369.1"/>
    </source>
</evidence>
<gene>
    <name evidence="2" type="ORF">PG993_014558</name>
</gene>
<organism evidence="2 3">
    <name type="scientific">Apiospora rasikravindrae</name>
    <dbReference type="NCBI Taxonomy" id="990691"/>
    <lineage>
        <taxon>Eukaryota</taxon>
        <taxon>Fungi</taxon>
        <taxon>Dikarya</taxon>
        <taxon>Ascomycota</taxon>
        <taxon>Pezizomycotina</taxon>
        <taxon>Sordariomycetes</taxon>
        <taxon>Xylariomycetidae</taxon>
        <taxon>Amphisphaeriales</taxon>
        <taxon>Apiosporaceae</taxon>
        <taxon>Apiospora</taxon>
    </lineage>
</organism>
<feature type="compositionally biased region" description="Polar residues" evidence="1">
    <location>
        <begin position="102"/>
        <end position="129"/>
    </location>
</feature>
<name>A0ABR1RP82_9PEZI</name>
<keyword evidence="3" id="KW-1185">Reference proteome</keyword>
<accession>A0ABR1RP82</accession>
<protein>
    <submittedName>
        <fullName evidence="2">Uncharacterized protein</fullName>
    </submittedName>
</protein>
<dbReference type="EMBL" id="JAQQWK010000014">
    <property type="protein sequence ID" value="KAK8016369.1"/>
    <property type="molecule type" value="Genomic_DNA"/>
</dbReference>
<dbReference type="Pfam" id="PF15402">
    <property type="entry name" value="MELT_2"/>
    <property type="match status" value="5"/>
</dbReference>
<feature type="region of interest" description="Disordered" evidence="1">
    <location>
        <begin position="484"/>
        <end position="505"/>
    </location>
</feature>
<feature type="compositionally biased region" description="Basic residues" evidence="1">
    <location>
        <begin position="10"/>
        <end position="22"/>
    </location>
</feature>
<feature type="region of interest" description="Disordered" evidence="1">
    <location>
        <begin position="418"/>
        <end position="441"/>
    </location>
</feature>
<evidence type="ECO:0000313" key="3">
    <source>
        <dbReference type="Proteomes" id="UP001444661"/>
    </source>
</evidence>
<dbReference type="SMART" id="SM01315">
    <property type="entry name" value="Spc7_N"/>
    <property type="match status" value="1"/>
</dbReference>
<feature type="compositionally biased region" description="Basic and acidic residues" evidence="1">
    <location>
        <begin position="257"/>
        <end position="267"/>
    </location>
</feature>
<feature type="region of interest" description="Disordered" evidence="1">
    <location>
        <begin position="1"/>
        <end position="276"/>
    </location>
</feature>
<feature type="compositionally biased region" description="Low complexity" evidence="1">
    <location>
        <begin position="193"/>
        <end position="209"/>
    </location>
</feature>
<dbReference type="InterPro" id="IPR033338">
    <property type="entry name" value="Spc105/Spc7"/>
</dbReference>
<sequence length="541" mass="58810">MGDVTLPPTRRPRKSTGHSPVRKRIEKENITVDVASSLAGNGGRKKSRSKSMGPGGLDVLKSGSGNRRVSLAAPARPPPRSILKPTVPMLPEIPPHKPKSRIPQSSANLQGAENTPSPFQNGDHNSSGTKVALRTEEEQQAAAREREEKERQELEKEIKDRREARRKSLANRRVSFAAEATLHTFHEVEYMQDSTTSSDSTRRASSLAAQPSAPELTLPETEPNSALPSMSFNNGDDDHTIASTIYSSDSEGTDGSAEIHEEIHSDDGSDSDVDGTTMDLVVDEVTGTSVASGITARSMSPDDTNNTLDDALRLASRQAQTQSIDEEEEIIPSFGWARKPAPKKASTQQHQPNQSYRPYDGPNEDTVEQSEMGMDMDMDFTNAMGGILKASNAPEEDAYDDEMSMDVTKALGGILPQQVAQPTRKSSSPQNPGDVSPTDDTTMDLTMAIGAIRKNNNVQDFEMESNADNEDMSMELTTVMGAVLPSGAGGSSKRKSLPSHRRTLTAANDENTMDMTVGLGRILPTPKLETMKRKRLRWGWI</sequence>
<reference evidence="2 3" key="1">
    <citation type="submission" date="2023-01" db="EMBL/GenBank/DDBJ databases">
        <title>Analysis of 21 Apiospora genomes using comparative genomics revels a genus with tremendous synthesis potential of carbohydrate active enzymes and secondary metabolites.</title>
        <authorList>
            <person name="Sorensen T."/>
        </authorList>
    </citation>
    <scope>NUCLEOTIDE SEQUENCE [LARGE SCALE GENOMIC DNA]</scope>
    <source>
        <strain evidence="2 3">CBS 33761</strain>
    </source>
</reference>